<keyword evidence="5" id="KW-0677">Repeat</keyword>
<name>A0A8J8NSF0_HALGN</name>
<keyword evidence="8" id="KW-0862">Zinc</keyword>
<gene>
    <name evidence="10" type="ORF">FGO68_gene2725</name>
</gene>
<evidence type="ECO:0000256" key="2">
    <source>
        <dbReference type="ARBA" id="ARBA00012251"/>
    </source>
</evidence>
<comment type="caution">
    <text evidence="10">The sequence shown here is derived from an EMBL/GenBank/DDBJ whole genome shotgun (WGS) entry which is preliminary data.</text>
</comment>
<proteinExistence type="predicted"/>
<evidence type="ECO:0000256" key="4">
    <source>
        <dbReference type="ARBA" id="ARBA00022723"/>
    </source>
</evidence>
<organism evidence="10 11">
    <name type="scientific">Halteria grandinella</name>
    <dbReference type="NCBI Taxonomy" id="5974"/>
    <lineage>
        <taxon>Eukaryota</taxon>
        <taxon>Sar</taxon>
        <taxon>Alveolata</taxon>
        <taxon>Ciliophora</taxon>
        <taxon>Intramacronucleata</taxon>
        <taxon>Spirotrichea</taxon>
        <taxon>Stichotrichia</taxon>
        <taxon>Sporadotrichida</taxon>
        <taxon>Halteriidae</taxon>
        <taxon>Halteria</taxon>
    </lineage>
</organism>
<comment type="catalytic activity">
    <reaction evidence="1">
        <text>[E2 ubiquitin-conjugating enzyme]-S-ubiquitinyl-L-cysteine + [acceptor protein]-L-lysine = [E2 ubiquitin-conjugating enzyme]-L-cysteine + [acceptor protein]-N(6)-ubiquitinyl-L-lysine.</text>
        <dbReference type="EC" id="2.3.2.31"/>
    </reaction>
</comment>
<dbReference type="CDD" id="cd22583">
    <property type="entry name" value="Rcat_RBR_ARI7-like"/>
    <property type="match status" value="1"/>
</dbReference>
<evidence type="ECO:0000259" key="9">
    <source>
        <dbReference type="PROSITE" id="PS51873"/>
    </source>
</evidence>
<dbReference type="GO" id="GO:0016567">
    <property type="term" value="P:protein ubiquitination"/>
    <property type="evidence" value="ECO:0007669"/>
    <property type="project" value="InterPro"/>
</dbReference>
<dbReference type="Gene3D" id="3.30.40.10">
    <property type="entry name" value="Zinc/RING finger domain, C3HC4 (zinc finger)"/>
    <property type="match status" value="1"/>
</dbReference>
<dbReference type="InterPro" id="IPR013083">
    <property type="entry name" value="Znf_RING/FYVE/PHD"/>
</dbReference>
<dbReference type="EMBL" id="RRYP01006585">
    <property type="protein sequence ID" value="TNV81097.1"/>
    <property type="molecule type" value="Genomic_DNA"/>
</dbReference>
<keyword evidence="3" id="KW-0808">Transferase</keyword>
<dbReference type="Gene3D" id="1.20.120.1750">
    <property type="match status" value="1"/>
</dbReference>
<dbReference type="InterPro" id="IPR002867">
    <property type="entry name" value="IBR_dom"/>
</dbReference>
<evidence type="ECO:0000256" key="5">
    <source>
        <dbReference type="ARBA" id="ARBA00022737"/>
    </source>
</evidence>
<dbReference type="GO" id="GO:0008270">
    <property type="term" value="F:zinc ion binding"/>
    <property type="evidence" value="ECO:0007669"/>
    <property type="project" value="UniProtKB-KW"/>
</dbReference>
<evidence type="ECO:0000256" key="1">
    <source>
        <dbReference type="ARBA" id="ARBA00001798"/>
    </source>
</evidence>
<reference evidence="10" key="1">
    <citation type="submission" date="2019-06" db="EMBL/GenBank/DDBJ databases">
        <authorList>
            <person name="Zheng W."/>
        </authorList>
    </citation>
    <scope>NUCLEOTIDE SEQUENCE</scope>
    <source>
        <strain evidence="10">QDHG01</strain>
    </source>
</reference>
<evidence type="ECO:0000256" key="8">
    <source>
        <dbReference type="ARBA" id="ARBA00022833"/>
    </source>
</evidence>
<dbReference type="GO" id="GO:0061630">
    <property type="term" value="F:ubiquitin protein ligase activity"/>
    <property type="evidence" value="ECO:0007669"/>
    <property type="project" value="UniProtKB-EC"/>
</dbReference>
<dbReference type="InterPro" id="IPR044066">
    <property type="entry name" value="TRIAD_supradom"/>
</dbReference>
<evidence type="ECO:0000256" key="6">
    <source>
        <dbReference type="ARBA" id="ARBA00022771"/>
    </source>
</evidence>
<dbReference type="EC" id="2.3.2.31" evidence="2"/>
<keyword evidence="4" id="KW-0479">Metal-binding</keyword>
<dbReference type="Pfam" id="PF22191">
    <property type="entry name" value="IBR_1"/>
    <property type="match status" value="1"/>
</dbReference>
<dbReference type="InterPro" id="IPR017907">
    <property type="entry name" value="Znf_RING_CS"/>
</dbReference>
<keyword evidence="6" id="KW-0863">Zinc-finger</keyword>
<evidence type="ECO:0000256" key="3">
    <source>
        <dbReference type="ARBA" id="ARBA00022679"/>
    </source>
</evidence>
<dbReference type="SUPFAM" id="SSF57850">
    <property type="entry name" value="RING/U-box"/>
    <property type="match status" value="3"/>
</dbReference>
<dbReference type="Proteomes" id="UP000785679">
    <property type="component" value="Unassembled WGS sequence"/>
</dbReference>
<feature type="domain" description="RING-type" evidence="9">
    <location>
        <begin position="151"/>
        <end position="367"/>
    </location>
</feature>
<keyword evidence="11" id="KW-1185">Reference proteome</keyword>
<keyword evidence="7" id="KW-0833">Ubl conjugation pathway</keyword>
<dbReference type="Pfam" id="PF01485">
    <property type="entry name" value="IBR"/>
    <property type="match status" value="1"/>
</dbReference>
<dbReference type="PROSITE" id="PS51873">
    <property type="entry name" value="TRIAD"/>
    <property type="match status" value="1"/>
</dbReference>
<evidence type="ECO:0000256" key="7">
    <source>
        <dbReference type="ARBA" id="ARBA00022786"/>
    </source>
</evidence>
<evidence type="ECO:0000313" key="10">
    <source>
        <dbReference type="EMBL" id="TNV81097.1"/>
    </source>
</evidence>
<dbReference type="PROSITE" id="PS00518">
    <property type="entry name" value="ZF_RING_1"/>
    <property type="match status" value="1"/>
</dbReference>
<evidence type="ECO:0000313" key="11">
    <source>
        <dbReference type="Proteomes" id="UP000785679"/>
    </source>
</evidence>
<accession>A0A8J8NSF0</accession>
<dbReference type="SMART" id="SM00647">
    <property type="entry name" value="IBR"/>
    <property type="match status" value="2"/>
</dbReference>
<dbReference type="OrthoDB" id="10009520at2759"/>
<sequence>MIDATGGAFKLVEVVSSPFPTMLQNISSTDSWFGAGAASQNDDGWGDSPEGIPETKLMPQNSQGYVIKPISQIKDIVMIIVERLMQLTTLNEDKTIMMLRKYNWNEEKLKTVWFELEGEDAEIMLRQIGAKFDTKIDESFPFTKATRRDQNSGICAVCYNEFDDGEFAADSLECGHEFCREDWNQYLVAKVNEGFQGCMNAKCLQTECNLKVTHSMYKKHLKEEEFKHYERWFVKSYTDENKNARWCPFKGCEYCAIYQNSGIKDVNCLCGESYCFECGEELHKPASCENLKLWIAKNSSESDSLVWIEANTKKCPNKMCLKPIEKNQGCNHMTCKQCGHHFCWLCLGDWKDHGSATGGYYKCNIYEEAKKSDTRAEFLSLEEQMQRAREELNRFVFHYERFSNHQKSKKHAQDMIGRLNFAIEELRTKQNYTLPELQFLGDTLKVLIRARHGLKYTYVHAYYQKDAELRQISQYSQEMLEKFCEQIDEMLSHFLEVYQAQYIFSTSLTPFYQERDRIISFAKATKQYYENICGIMRM</sequence>
<dbReference type="PANTHER" id="PTHR11685">
    <property type="entry name" value="RBR FAMILY RING FINGER AND IBR DOMAIN-CONTAINING"/>
    <property type="match status" value="1"/>
</dbReference>
<dbReference type="AlphaFoldDB" id="A0A8J8NSF0"/>
<protein>
    <recommendedName>
        <fullName evidence="2">RBR-type E3 ubiquitin transferase</fullName>
        <ecNumber evidence="2">2.3.2.31</ecNumber>
    </recommendedName>
</protein>
<dbReference type="InterPro" id="IPR031127">
    <property type="entry name" value="E3_UB_ligase_RBR"/>
</dbReference>